<evidence type="ECO:0000313" key="2">
    <source>
        <dbReference type="EMBL" id="MFC6591037.1"/>
    </source>
</evidence>
<evidence type="ECO:0000313" key="3">
    <source>
        <dbReference type="Proteomes" id="UP001596297"/>
    </source>
</evidence>
<feature type="compositionally biased region" description="Low complexity" evidence="1">
    <location>
        <begin position="66"/>
        <end position="80"/>
    </location>
</feature>
<dbReference type="Proteomes" id="UP001596297">
    <property type="component" value="Unassembled WGS sequence"/>
</dbReference>
<feature type="region of interest" description="Disordered" evidence="1">
    <location>
        <begin position="40"/>
        <end position="80"/>
    </location>
</feature>
<reference evidence="3" key="1">
    <citation type="journal article" date="2019" name="Int. J. Syst. Evol. Microbiol.">
        <title>The Global Catalogue of Microorganisms (GCM) 10K type strain sequencing project: providing services to taxonomists for standard genome sequencing and annotation.</title>
        <authorList>
            <consortium name="The Broad Institute Genomics Platform"/>
            <consortium name="The Broad Institute Genome Sequencing Center for Infectious Disease"/>
            <person name="Wu L."/>
            <person name="Ma J."/>
        </authorList>
    </citation>
    <scope>NUCLEOTIDE SEQUENCE [LARGE SCALE GENOMIC DNA]</scope>
    <source>
        <strain evidence="3">CGMCC 1.15772</strain>
    </source>
</reference>
<dbReference type="RefSeq" id="WP_380082043.1">
    <property type="nucleotide sequence ID" value="NZ_JBHSWD010000001.1"/>
</dbReference>
<name>A0ABW1YA15_9DEIO</name>
<organism evidence="2 3">
    <name type="scientific">Deinococcus lacus</name>
    <dbReference type="NCBI Taxonomy" id="392561"/>
    <lineage>
        <taxon>Bacteria</taxon>
        <taxon>Thermotogati</taxon>
        <taxon>Deinococcota</taxon>
        <taxon>Deinococci</taxon>
        <taxon>Deinococcales</taxon>
        <taxon>Deinococcaceae</taxon>
        <taxon>Deinococcus</taxon>
    </lineage>
</organism>
<proteinExistence type="predicted"/>
<dbReference type="EMBL" id="JBHSWD010000001">
    <property type="protein sequence ID" value="MFC6591037.1"/>
    <property type="molecule type" value="Genomic_DNA"/>
</dbReference>
<gene>
    <name evidence="2" type="ORF">ACFP81_02645</name>
</gene>
<keyword evidence="3" id="KW-1185">Reference proteome</keyword>
<comment type="caution">
    <text evidence="2">The sequence shown here is derived from an EMBL/GenBank/DDBJ whole genome shotgun (WGS) entry which is preliminary data.</text>
</comment>
<accession>A0ABW1YA15</accession>
<evidence type="ECO:0000256" key="1">
    <source>
        <dbReference type="SAM" id="MobiDB-lite"/>
    </source>
</evidence>
<sequence length="112" mass="10843">MAYLNRQRQSSSAALPGAQTDMTSVLSSVLGGMLGGAGANPHFPGAAAPSGGELFPGFPGAAQSTLPGAGAANPNLPGAAPAGGLLGTLNNVLDRDGDGSALDDLIGLFGRR</sequence>
<protein>
    <submittedName>
        <fullName evidence="2">Uncharacterized protein</fullName>
    </submittedName>
</protein>